<keyword evidence="3" id="KW-0804">Transcription</keyword>
<dbReference type="Pfam" id="PF12802">
    <property type="entry name" value="MarR_2"/>
    <property type="match status" value="1"/>
</dbReference>
<dbReference type="InterPro" id="IPR036388">
    <property type="entry name" value="WH-like_DNA-bd_sf"/>
</dbReference>
<dbReference type="PANTHER" id="PTHR33164">
    <property type="entry name" value="TRANSCRIPTIONAL REGULATOR, MARR FAMILY"/>
    <property type="match status" value="1"/>
</dbReference>
<feature type="domain" description="HTH marR-type" evidence="4">
    <location>
        <begin position="7"/>
        <end position="136"/>
    </location>
</feature>
<dbReference type="Gene3D" id="1.10.10.10">
    <property type="entry name" value="Winged helix-like DNA-binding domain superfamily/Winged helix DNA-binding domain"/>
    <property type="match status" value="1"/>
</dbReference>
<dbReference type="InterPro" id="IPR039422">
    <property type="entry name" value="MarR/SlyA-like"/>
</dbReference>
<evidence type="ECO:0000313" key="5">
    <source>
        <dbReference type="EMBL" id="MDS9467696.1"/>
    </source>
</evidence>
<dbReference type="RefSeq" id="WP_311159865.1">
    <property type="nucleotide sequence ID" value="NZ_JAVQLW010000001.1"/>
</dbReference>
<dbReference type="SMART" id="SM00347">
    <property type="entry name" value="HTH_MARR"/>
    <property type="match status" value="1"/>
</dbReference>
<evidence type="ECO:0000256" key="3">
    <source>
        <dbReference type="ARBA" id="ARBA00023163"/>
    </source>
</evidence>
<proteinExistence type="predicted"/>
<dbReference type="InterPro" id="IPR036390">
    <property type="entry name" value="WH_DNA-bd_sf"/>
</dbReference>
<evidence type="ECO:0000313" key="6">
    <source>
        <dbReference type="Proteomes" id="UP001269144"/>
    </source>
</evidence>
<keyword evidence="2" id="KW-0238">DNA-binding</keyword>
<protein>
    <submittedName>
        <fullName evidence="5">MarR family transcriptional regulator</fullName>
    </submittedName>
</protein>
<accession>A0ABU2HRL7</accession>
<dbReference type="Proteomes" id="UP001269144">
    <property type="component" value="Unassembled WGS sequence"/>
</dbReference>
<dbReference type="InterPro" id="IPR000835">
    <property type="entry name" value="HTH_MarR-typ"/>
</dbReference>
<comment type="caution">
    <text evidence="5">The sequence shown here is derived from an EMBL/GenBank/DDBJ whole genome shotgun (WGS) entry which is preliminary data.</text>
</comment>
<keyword evidence="6" id="KW-1185">Reference proteome</keyword>
<keyword evidence="1" id="KW-0805">Transcription regulation</keyword>
<evidence type="ECO:0000259" key="4">
    <source>
        <dbReference type="PROSITE" id="PS50995"/>
    </source>
</evidence>
<name>A0ABU2HRL7_9RHOB</name>
<dbReference type="PANTHER" id="PTHR33164:SF64">
    <property type="entry name" value="TRANSCRIPTIONAL REGULATOR SLYA"/>
    <property type="match status" value="1"/>
</dbReference>
<sequence length="140" mass="15378">MPARTQDDGLVHMLMALNRQMVSQLSGDGLPVDQWRVLSLLRGNPDGLTMGGICEGMGMPAPSVTKLIDRMVAEALVYRIPNPRDRRVVVILASDKGKALLEETNGRMGRYEDQLSAEFEAKDVAKLQEMLSHLLASKSS</sequence>
<reference evidence="6" key="1">
    <citation type="submission" date="2023-07" db="EMBL/GenBank/DDBJ databases">
        <title>Paracoccus sp. MBLB3053 whole genome sequence.</title>
        <authorList>
            <person name="Hwang C.Y."/>
            <person name="Cho E.-S."/>
            <person name="Seo M.-J."/>
        </authorList>
    </citation>
    <scope>NUCLEOTIDE SEQUENCE [LARGE SCALE GENOMIC DNA]</scope>
    <source>
        <strain evidence="6">MBLB3053</strain>
    </source>
</reference>
<evidence type="ECO:0000256" key="2">
    <source>
        <dbReference type="ARBA" id="ARBA00023125"/>
    </source>
</evidence>
<organism evidence="5 6">
    <name type="scientific">Paracoccus aurantius</name>
    <dbReference type="NCBI Taxonomy" id="3073814"/>
    <lineage>
        <taxon>Bacteria</taxon>
        <taxon>Pseudomonadati</taxon>
        <taxon>Pseudomonadota</taxon>
        <taxon>Alphaproteobacteria</taxon>
        <taxon>Rhodobacterales</taxon>
        <taxon>Paracoccaceae</taxon>
        <taxon>Paracoccus</taxon>
    </lineage>
</organism>
<evidence type="ECO:0000256" key="1">
    <source>
        <dbReference type="ARBA" id="ARBA00023015"/>
    </source>
</evidence>
<dbReference type="SUPFAM" id="SSF46785">
    <property type="entry name" value="Winged helix' DNA-binding domain"/>
    <property type="match status" value="1"/>
</dbReference>
<dbReference type="PROSITE" id="PS50995">
    <property type="entry name" value="HTH_MARR_2"/>
    <property type="match status" value="1"/>
</dbReference>
<dbReference type="EMBL" id="JAVQLW010000001">
    <property type="protein sequence ID" value="MDS9467696.1"/>
    <property type="molecule type" value="Genomic_DNA"/>
</dbReference>
<gene>
    <name evidence="5" type="ORF">RGQ15_08945</name>
</gene>